<feature type="region of interest" description="Disordered" evidence="2">
    <location>
        <begin position="336"/>
        <end position="462"/>
    </location>
</feature>
<feature type="domain" description="WH2" evidence="3">
    <location>
        <begin position="425"/>
        <end position="442"/>
    </location>
</feature>
<evidence type="ECO:0000256" key="1">
    <source>
        <dbReference type="SAM" id="Coils"/>
    </source>
</evidence>
<dbReference type="PANTHER" id="PTHR23159:SF31">
    <property type="entry name" value="CENTROSOME-ASSOCIATED PROTEIN CEP250 ISOFORM X1"/>
    <property type="match status" value="1"/>
</dbReference>
<feature type="region of interest" description="Disordered" evidence="2">
    <location>
        <begin position="199"/>
        <end position="228"/>
    </location>
</feature>
<evidence type="ECO:0000256" key="2">
    <source>
        <dbReference type="SAM" id="MobiDB-lite"/>
    </source>
</evidence>
<gene>
    <name evidence="4" type="ORF">ACA1_381520</name>
</gene>
<feature type="coiled-coil region" evidence="1">
    <location>
        <begin position="113"/>
        <end position="147"/>
    </location>
</feature>
<feature type="compositionally biased region" description="Low complexity" evidence="2">
    <location>
        <begin position="436"/>
        <end position="460"/>
    </location>
</feature>
<feature type="compositionally biased region" description="Basic and acidic residues" evidence="2">
    <location>
        <begin position="289"/>
        <end position="315"/>
    </location>
</feature>
<evidence type="ECO:0000259" key="3">
    <source>
        <dbReference type="PROSITE" id="PS51082"/>
    </source>
</evidence>
<feature type="coiled-coil region" evidence="1">
    <location>
        <begin position="21"/>
        <end position="87"/>
    </location>
</feature>
<keyword evidence="1" id="KW-0175">Coiled coil</keyword>
<dbReference type="PROSITE" id="PS51082">
    <property type="entry name" value="WH2"/>
    <property type="match status" value="1"/>
</dbReference>
<dbReference type="KEGG" id="acan:ACA1_381520"/>
<dbReference type="PANTHER" id="PTHR23159">
    <property type="entry name" value="CENTROSOMAL PROTEIN 2"/>
    <property type="match status" value="1"/>
</dbReference>
<dbReference type="OMA" id="MSPRAND"/>
<dbReference type="Proteomes" id="UP000011083">
    <property type="component" value="Unassembled WGS sequence"/>
</dbReference>
<accession>L8GMY2</accession>
<dbReference type="AlphaFoldDB" id="L8GMY2"/>
<dbReference type="RefSeq" id="XP_004336448.1">
    <property type="nucleotide sequence ID" value="XM_004336400.1"/>
</dbReference>
<evidence type="ECO:0000313" key="5">
    <source>
        <dbReference type="Proteomes" id="UP000011083"/>
    </source>
</evidence>
<keyword evidence="5" id="KW-1185">Reference proteome</keyword>
<feature type="compositionally biased region" description="Low complexity" evidence="2">
    <location>
        <begin position="200"/>
        <end position="219"/>
    </location>
</feature>
<feature type="region of interest" description="Disordered" evidence="2">
    <location>
        <begin position="279"/>
        <end position="315"/>
    </location>
</feature>
<name>L8GMY2_ACACF</name>
<feature type="compositionally biased region" description="Pro residues" evidence="2">
    <location>
        <begin position="386"/>
        <end position="419"/>
    </location>
</feature>
<dbReference type="VEuPathDB" id="AmoebaDB:ACA1_381520"/>
<dbReference type="STRING" id="1257118.L8GMY2"/>
<dbReference type="InterPro" id="IPR003124">
    <property type="entry name" value="WH2_dom"/>
</dbReference>
<organism evidence="4 5">
    <name type="scientific">Acanthamoeba castellanii (strain ATCC 30010 / Neff)</name>
    <dbReference type="NCBI Taxonomy" id="1257118"/>
    <lineage>
        <taxon>Eukaryota</taxon>
        <taxon>Amoebozoa</taxon>
        <taxon>Discosea</taxon>
        <taxon>Longamoebia</taxon>
        <taxon>Centramoebida</taxon>
        <taxon>Acanthamoebidae</taxon>
        <taxon>Acanthamoeba</taxon>
    </lineage>
</organism>
<protein>
    <submittedName>
        <fullName evidence="4">WH2 motif domain containing protein</fullName>
    </submittedName>
</protein>
<reference evidence="4 5" key="1">
    <citation type="journal article" date="2013" name="Genome Biol.">
        <title>Genome of Acanthamoeba castellanii highlights extensive lateral gene transfer and early evolution of tyrosine kinase signaling.</title>
        <authorList>
            <person name="Clarke M."/>
            <person name="Lohan A.J."/>
            <person name="Liu B."/>
            <person name="Lagkouvardos I."/>
            <person name="Roy S."/>
            <person name="Zafar N."/>
            <person name="Bertelli C."/>
            <person name="Schilde C."/>
            <person name="Kianianmomeni A."/>
            <person name="Burglin T.R."/>
            <person name="Frech C."/>
            <person name="Turcotte B."/>
            <person name="Kopec K.O."/>
            <person name="Synnott J.M."/>
            <person name="Choo C."/>
            <person name="Paponov I."/>
            <person name="Finkler A."/>
            <person name="Soon Heng Tan C."/>
            <person name="Hutchins A.P."/>
            <person name="Weinmeier T."/>
            <person name="Rattei T."/>
            <person name="Chu J.S."/>
            <person name="Gimenez G."/>
            <person name="Irimia M."/>
            <person name="Rigden D.J."/>
            <person name="Fitzpatrick D.A."/>
            <person name="Lorenzo-Morales J."/>
            <person name="Bateman A."/>
            <person name="Chiu C.H."/>
            <person name="Tang P."/>
            <person name="Hegemann P."/>
            <person name="Fromm H."/>
            <person name="Raoult D."/>
            <person name="Greub G."/>
            <person name="Miranda-Saavedra D."/>
            <person name="Chen N."/>
            <person name="Nash P."/>
            <person name="Ginger M.L."/>
            <person name="Horn M."/>
            <person name="Schaap P."/>
            <person name="Caler L."/>
            <person name="Loftus B."/>
        </authorList>
    </citation>
    <scope>NUCLEOTIDE SEQUENCE [LARGE SCALE GENOMIC DNA]</scope>
    <source>
        <strain evidence="4 5">Neff</strain>
    </source>
</reference>
<feature type="compositionally biased region" description="Low complexity" evidence="2">
    <location>
        <begin position="371"/>
        <end position="385"/>
    </location>
</feature>
<dbReference type="GO" id="GO:0003779">
    <property type="term" value="F:actin binding"/>
    <property type="evidence" value="ECO:0007669"/>
    <property type="project" value="InterPro"/>
</dbReference>
<dbReference type="EMBL" id="KB008053">
    <property type="protein sequence ID" value="ELR14435.1"/>
    <property type="molecule type" value="Genomic_DNA"/>
</dbReference>
<sequence>MSDAWTELDSIIRHQGDYAEVERERTELVHWKTRAERAEREARAWQEKTRRLAEAVKEERDLHEVSYNDLLKDKNSLEEKCSLLESKMLKLIDMVKSGKFSQSGSQIQMSPRANDSADLVVEMEKRLKEANQQAEKSNIELAQSKERVSLIEGKLRQLAEVLRAEREASQKSAAENQSIEIDLLKKKLGEAAQREQTLKAELSQAQQSSSQTSPQAANAHESERKVKELEDKLQKIAVGVRKERELKAAEVSDLKTANEKLSKRLEIYQERLTAVEQELQAKAGSNGGDDGKKELRMWREKAEEAEERAKRAEMDAQDKISDYRIKVKHLLVQQEAKFKEQSSGGGQQHSGAEEAEQRCRALEQRNRELEAALAALQTNSSAAPITAPPPMGMGAPPPPPPAGMGAPPPPPPTAPPPPSGARSGPPASLMDAIKQGASLKKAPAGGAPKPKPAVSAPAGPNLAQMAAELANQRRQRMLNSTQTDRGFRRSVRLDIILEDVNNS</sequence>
<proteinExistence type="predicted"/>
<feature type="compositionally biased region" description="Basic and acidic residues" evidence="2">
    <location>
        <begin position="351"/>
        <end position="370"/>
    </location>
</feature>
<evidence type="ECO:0000313" key="4">
    <source>
        <dbReference type="EMBL" id="ELR14435.1"/>
    </source>
</evidence>
<dbReference type="GeneID" id="14915016"/>